<proteinExistence type="predicted"/>
<dbReference type="PROSITE" id="PS51017">
    <property type="entry name" value="CCT"/>
    <property type="match status" value="1"/>
</dbReference>
<feature type="region of interest" description="Disordered" evidence="4">
    <location>
        <begin position="77"/>
        <end position="99"/>
    </location>
</feature>
<gene>
    <name evidence="6" type="ORF">AYBTSS11_LOCUS31605</name>
</gene>
<feature type="region of interest" description="Disordered" evidence="4">
    <location>
        <begin position="20"/>
        <end position="41"/>
    </location>
</feature>
<dbReference type="Proteomes" id="UP001189624">
    <property type="component" value="Chromosome 11"/>
</dbReference>
<evidence type="ECO:0000256" key="2">
    <source>
        <dbReference type="ARBA" id="ARBA00023242"/>
    </source>
</evidence>
<dbReference type="Gramene" id="rna-AYBTSS11_LOCUS31605">
    <property type="protein sequence ID" value="CAJ1979390.1"/>
    <property type="gene ID" value="gene-AYBTSS11_LOCUS31605"/>
</dbReference>
<comment type="subcellular location">
    <subcellularLocation>
        <location evidence="1 3">Nucleus</location>
    </subcellularLocation>
</comment>
<keyword evidence="2 3" id="KW-0539">Nucleus</keyword>
<evidence type="ECO:0000313" key="6">
    <source>
        <dbReference type="EMBL" id="CAJ1979390.1"/>
    </source>
</evidence>
<sequence length="262" mass="29320">MYTHSNASLSRAADSLAHFLSPPDSSTASPMQYANAPQHHHHQLALGEFDSEVSSNNTYNSCSSGCTSYMGSPSSLASYESRRVQRSVSSHSLQKTGGGAHHPFSPLFAQLLDSQNGPVRRACSTGDLQRFHGMQHYHHSDSPLSSESSLIIEEMSRTSPYSPEEKKVRIERYRSKRNQRNFGKKIKYACRKTLADSRPRIRGRFAKNDEIAMNPPVQWSHMGTGEEEDEEEENWTNFFDSLVPANLSQEPHGSSSSFGVFY</sequence>
<evidence type="ECO:0000313" key="7">
    <source>
        <dbReference type="Proteomes" id="UP001189624"/>
    </source>
</evidence>
<dbReference type="InterPro" id="IPR010402">
    <property type="entry name" value="CCT_domain"/>
</dbReference>
<feature type="domain" description="CCT" evidence="5">
    <location>
        <begin position="166"/>
        <end position="208"/>
    </location>
</feature>
<protein>
    <recommendedName>
        <fullName evidence="5">CCT domain-containing protein</fullName>
    </recommendedName>
</protein>
<dbReference type="AlphaFoldDB" id="A0AA86W6T4"/>
<dbReference type="PANTHER" id="PTHR31319">
    <property type="entry name" value="ZINC FINGER PROTEIN CONSTANS-LIKE 4"/>
    <property type="match status" value="1"/>
</dbReference>
<evidence type="ECO:0000256" key="1">
    <source>
        <dbReference type="ARBA" id="ARBA00004123"/>
    </source>
</evidence>
<reference evidence="6" key="1">
    <citation type="submission" date="2023-10" db="EMBL/GenBank/DDBJ databases">
        <authorList>
            <person name="Domelevo Entfellner J.-B."/>
        </authorList>
    </citation>
    <scope>NUCLEOTIDE SEQUENCE</scope>
</reference>
<dbReference type="InterPro" id="IPR045281">
    <property type="entry name" value="CONSTANS-like"/>
</dbReference>
<evidence type="ECO:0000256" key="4">
    <source>
        <dbReference type="SAM" id="MobiDB-lite"/>
    </source>
</evidence>
<dbReference type="Pfam" id="PF06203">
    <property type="entry name" value="CCT"/>
    <property type="match status" value="1"/>
</dbReference>
<dbReference type="EMBL" id="OY731408">
    <property type="protein sequence ID" value="CAJ1979390.1"/>
    <property type="molecule type" value="Genomic_DNA"/>
</dbReference>
<accession>A0AA86W6T4</accession>
<keyword evidence="7" id="KW-1185">Reference proteome</keyword>
<dbReference type="GO" id="GO:0003700">
    <property type="term" value="F:DNA-binding transcription factor activity"/>
    <property type="evidence" value="ECO:0007669"/>
    <property type="project" value="TreeGrafter"/>
</dbReference>
<dbReference type="GO" id="GO:0009909">
    <property type="term" value="P:regulation of flower development"/>
    <property type="evidence" value="ECO:0007669"/>
    <property type="project" value="InterPro"/>
</dbReference>
<dbReference type="PANTHER" id="PTHR31319:SF114">
    <property type="entry name" value="OS12G0262400 PROTEIN"/>
    <property type="match status" value="1"/>
</dbReference>
<organism evidence="6 7">
    <name type="scientific">Sphenostylis stenocarpa</name>
    <dbReference type="NCBI Taxonomy" id="92480"/>
    <lineage>
        <taxon>Eukaryota</taxon>
        <taxon>Viridiplantae</taxon>
        <taxon>Streptophyta</taxon>
        <taxon>Embryophyta</taxon>
        <taxon>Tracheophyta</taxon>
        <taxon>Spermatophyta</taxon>
        <taxon>Magnoliopsida</taxon>
        <taxon>eudicotyledons</taxon>
        <taxon>Gunneridae</taxon>
        <taxon>Pentapetalae</taxon>
        <taxon>rosids</taxon>
        <taxon>fabids</taxon>
        <taxon>Fabales</taxon>
        <taxon>Fabaceae</taxon>
        <taxon>Papilionoideae</taxon>
        <taxon>50 kb inversion clade</taxon>
        <taxon>NPAAA clade</taxon>
        <taxon>indigoferoid/millettioid clade</taxon>
        <taxon>Phaseoleae</taxon>
        <taxon>Sphenostylis</taxon>
    </lineage>
</organism>
<name>A0AA86W6T4_9FABA</name>
<feature type="compositionally biased region" description="Polar residues" evidence="4">
    <location>
        <begin position="23"/>
        <end position="32"/>
    </location>
</feature>
<dbReference type="GO" id="GO:0005634">
    <property type="term" value="C:nucleus"/>
    <property type="evidence" value="ECO:0007669"/>
    <property type="project" value="UniProtKB-SubCell"/>
</dbReference>
<evidence type="ECO:0000259" key="5">
    <source>
        <dbReference type="PROSITE" id="PS51017"/>
    </source>
</evidence>
<evidence type="ECO:0000256" key="3">
    <source>
        <dbReference type="PROSITE-ProRule" id="PRU00357"/>
    </source>
</evidence>